<dbReference type="Gene3D" id="6.10.250.860">
    <property type="match status" value="1"/>
</dbReference>
<reference evidence="10" key="2">
    <citation type="submission" date="2015-01" db="EMBL/GenBank/DDBJ databases">
        <title>Evolutionary Origins and Diversification of the Mycorrhizal Mutualists.</title>
        <authorList>
            <consortium name="DOE Joint Genome Institute"/>
            <consortium name="Mycorrhizal Genomics Consortium"/>
            <person name="Kohler A."/>
            <person name="Kuo A."/>
            <person name="Nagy L.G."/>
            <person name="Floudas D."/>
            <person name="Copeland A."/>
            <person name="Barry K.W."/>
            <person name="Cichocki N."/>
            <person name="Veneault-Fourrey C."/>
            <person name="LaButti K."/>
            <person name="Lindquist E.A."/>
            <person name="Lipzen A."/>
            <person name="Lundell T."/>
            <person name="Morin E."/>
            <person name="Murat C."/>
            <person name="Riley R."/>
            <person name="Ohm R."/>
            <person name="Sun H."/>
            <person name="Tunlid A."/>
            <person name="Henrissat B."/>
            <person name="Grigoriev I.V."/>
            <person name="Hibbett D.S."/>
            <person name="Martin F."/>
        </authorList>
    </citation>
    <scope>NUCLEOTIDE SEQUENCE [LARGE SCALE GENOMIC DNA]</scope>
    <source>
        <strain evidence="10">F 1598</strain>
    </source>
</reference>
<dbReference type="EMBL" id="KN833181">
    <property type="protein sequence ID" value="KIM71978.1"/>
    <property type="molecule type" value="Genomic_DNA"/>
</dbReference>
<dbReference type="GO" id="GO:0000938">
    <property type="term" value="C:GARP complex"/>
    <property type="evidence" value="ECO:0007669"/>
    <property type="project" value="InterPro"/>
</dbReference>
<feature type="non-terminal residue" evidence="9">
    <location>
        <position position="1"/>
    </location>
</feature>
<accession>A0A0C3ADV6</accession>
<feature type="domain" description="Vacuolar protein sorting-associated protein 54 C-terminal" evidence="8">
    <location>
        <begin position="361"/>
        <end position="492"/>
    </location>
</feature>
<dbReference type="GO" id="GO:0042147">
    <property type="term" value="P:retrograde transport, endosome to Golgi"/>
    <property type="evidence" value="ECO:0007669"/>
    <property type="project" value="InterPro"/>
</dbReference>
<dbReference type="InterPro" id="IPR039745">
    <property type="entry name" value="Vps54"/>
</dbReference>
<keyword evidence="10" id="KW-1185">Reference proteome</keyword>
<proteinExistence type="inferred from homology"/>
<feature type="region of interest" description="Disordered" evidence="7">
    <location>
        <begin position="308"/>
        <end position="354"/>
    </location>
</feature>
<dbReference type="Proteomes" id="UP000054166">
    <property type="component" value="Unassembled WGS sequence"/>
</dbReference>
<evidence type="ECO:0000256" key="2">
    <source>
        <dbReference type="ARBA" id="ARBA00009150"/>
    </source>
</evidence>
<reference evidence="9 10" key="1">
    <citation type="submission" date="2014-04" db="EMBL/GenBank/DDBJ databases">
        <authorList>
            <consortium name="DOE Joint Genome Institute"/>
            <person name="Kuo A."/>
            <person name="Tarkka M."/>
            <person name="Buscot F."/>
            <person name="Kohler A."/>
            <person name="Nagy L.G."/>
            <person name="Floudas D."/>
            <person name="Copeland A."/>
            <person name="Barry K.W."/>
            <person name="Cichocki N."/>
            <person name="Veneault-Fourrey C."/>
            <person name="LaButti K."/>
            <person name="Lindquist E.A."/>
            <person name="Lipzen A."/>
            <person name="Lundell T."/>
            <person name="Morin E."/>
            <person name="Murat C."/>
            <person name="Sun H."/>
            <person name="Tunlid A."/>
            <person name="Henrissat B."/>
            <person name="Grigoriev I.V."/>
            <person name="Hibbett D.S."/>
            <person name="Martin F."/>
            <person name="Nordberg H.P."/>
            <person name="Cantor M.N."/>
            <person name="Hua S.X."/>
        </authorList>
    </citation>
    <scope>NUCLEOTIDE SEQUENCE [LARGE SCALE GENOMIC DNA]</scope>
    <source>
        <strain evidence="9 10">F 1598</strain>
    </source>
</reference>
<dbReference type="OrthoDB" id="10259024at2759"/>
<dbReference type="AlphaFoldDB" id="A0A0C3ADV6"/>
<feature type="compositionally biased region" description="Pro residues" evidence="7">
    <location>
        <begin position="316"/>
        <end position="339"/>
    </location>
</feature>
<dbReference type="PANTHER" id="PTHR12965:SF0">
    <property type="entry name" value="VACUOLAR PROTEIN SORTING-ASSOCIATED PROTEIN 54"/>
    <property type="match status" value="1"/>
</dbReference>
<dbReference type="GO" id="GO:0005829">
    <property type="term" value="C:cytosol"/>
    <property type="evidence" value="ECO:0007669"/>
    <property type="project" value="GOC"/>
</dbReference>
<dbReference type="InterPro" id="IPR012501">
    <property type="entry name" value="Vps54_C"/>
</dbReference>
<dbReference type="GO" id="GO:0019905">
    <property type="term" value="F:syntaxin binding"/>
    <property type="evidence" value="ECO:0007669"/>
    <property type="project" value="TreeGrafter"/>
</dbReference>
<evidence type="ECO:0000256" key="7">
    <source>
        <dbReference type="SAM" id="MobiDB-lite"/>
    </source>
</evidence>
<comment type="subcellular location">
    <subcellularLocation>
        <location evidence="1">Golgi apparatus</location>
        <location evidence="1">trans-Golgi network</location>
    </subcellularLocation>
</comment>
<keyword evidence="3" id="KW-0813">Transport</keyword>
<organism evidence="9 10">
    <name type="scientific">Piloderma croceum (strain F 1598)</name>
    <dbReference type="NCBI Taxonomy" id="765440"/>
    <lineage>
        <taxon>Eukaryota</taxon>
        <taxon>Fungi</taxon>
        <taxon>Dikarya</taxon>
        <taxon>Basidiomycota</taxon>
        <taxon>Agaricomycotina</taxon>
        <taxon>Agaricomycetes</taxon>
        <taxon>Agaricomycetidae</taxon>
        <taxon>Atheliales</taxon>
        <taxon>Atheliaceae</taxon>
        <taxon>Piloderma</taxon>
    </lineage>
</organism>
<name>A0A0C3ADV6_PILCF</name>
<dbReference type="HOGENOM" id="CLU_462000_0_0_1"/>
<evidence type="ECO:0000256" key="5">
    <source>
        <dbReference type="ARBA" id="ARBA00023034"/>
    </source>
</evidence>
<comment type="similarity">
    <text evidence="2">Belongs to the VPS54 family.</text>
</comment>
<evidence type="ECO:0000256" key="4">
    <source>
        <dbReference type="ARBA" id="ARBA00022927"/>
    </source>
</evidence>
<dbReference type="GO" id="GO:0015031">
    <property type="term" value="P:protein transport"/>
    <property type="evidence" value="ECO:0007669"/>
    <property type="project" value="UniProtKB-KW"/>
</dbReference>
<protein>
    <recommendedName>
        <fullName evidence="8">Vacuolar protein sorting-associated protein 54 C-terminal domain-containing protein</fullName>
    </recommendedName>
</protein>
<evidence type="ECO:0000313" key="9">
    <source>
        <dbReference type="EMBL" id="KIM71978.1"/>
    </source>
</evidence>
<evidence type="ECO:0000256" key="3">
    <source>
        <dbReference type="ARBA" id="ARBA00022448"/>
    </source>
</evidence>
<feature type="compositionally biased region" description="Polar residues" evidence="7">
    <location>
        <begin position="340"/>
        <end position="353"/>
    </location>
</feature>
<keyword evidence="5" id="KW-0333">Golgi apparatus</keyword>
<dbReference type="Pfam" id="PF07928">
    <property type="entry name" value="Vps54"/>
    <property type="match status" value="1"/>
</dbReference>
<keyword evidence="4" id="KW-0653">Protein transport</keyword>
<dbReference type="InParanoid" id="A0A0C3ADV6"/>
<dbReference type="STRING" id="765440.A0A0C3ADV6"/>
<sequence>RPPISIPLSSLKAFSNLPTHLRTLTMEIASSLTTELVDVLRIDLVERISLDSGQPRPEVENGHADIDQTLRDRLKPLLQGLSRTKGMRDATGSWREVVLGEVRGTIKRHIPLFEIDDEDPRGANKSGGPGEYLRGMAHTEFMDLICAVYKSLLGCVQGLQTQNTIIVEVVESIQSPKSSIDIPALQEDLSDVLASAAELSNTRAAKVVGYRSEQHASLDLGSFLVFFNESWRFVVGCEVICRRMIVGLRGAVVSQAKVFLQTFHQARISQSAKLVEDELWNPAEVTLALQRIADVLVDSAVRDSSDLILSSGSPSSPTPTPAPVPAPPPTNGMLSPPPSSSGNRTKTNGSSASKHIRIEDRTYFTVSATADVLGLLMDYLKVIVNLSMLTTDTMSRVIEFLKAFNSRTCQVVLGAGAMRSAGLKNITAKHLALASQSLSIMIALIPYVRETFRRHLSQKQAVMLVEFDKLKRDYQEHQNEIHAKLIAIMGDRLSAHIKSLQVRCTLFCVLGSCAVDWNAPKPASGVNDYMELLVKETVTLHKVLSRYLPVPVVEVFAAMNHRLSEEYAAIGLPNQEAKNTYVKYQADRLIF</sequence>
<dbReference type="GO" id="GO:0006896">
    <property type="term" value="P:Golgi to vacuole transport"/>
    <property type="evidence" value="ECO:0007669"/>
    <property type="project" value="TreeGrafter"/>
</dbReference>
<evidence type="ECO:0000256" key="1">
    <source>
        <dbReference type="ARBA" id="ARBA00004601"/>
    </source>
</evidence>
<evidence type="ECO:0000256" key="6">
    <source>
        <dbReference type="ARBA" id="ARBA00023054"/>
    </source>
</evidence>
<evidence type="ECO:0000313" key="10">
    <source>
        <dbReference type="Proteomes" id="UP000054166"/>
    </source>
</evidence>
<keyword evidence="6" id="KW-0175">Coiled coil</keyword>
<evidence type="ECO:0000259" key="8">
    <source>
        <dbReference type="Pfam" id="PF07928"/>
    </source>
</evidence>
<gene>
    <name evidence="9" type="ORF">PILCRDRAFT_82306</name>
</gene>
<dbReference type="PANTHER" id="PTHR12965">
    <property type="entry name" value="VACUOLAR PROTEIN SORTING 54"/>
    <property type="match status" value="1"/>
</dbReference>